<proteinExistence type="predicted"/>
<organism evidence="2 3">
    <name type="scientific">Lentithecium fluviatile CBS 122367</name>
    <dbReference type="NCBI Taxonomy" id="1168545"/>
    <lineage>
        <taxon>Eukaryota</taxon>
        <taxon>Fungi</taxon>
        <taxon>Dikarya</taxon>
        <taxon>Ascomycota</taxon>
        <taxon>Pezizomycotina</taxon>
        <taxon>Dothideomycetes</taxon>
        <taxon>Pleosporomycetidae</taxon>
        <taxon>Pleosporales</taxon>
        <taxon>Massarineae</taxon>
        <taxon>Lentitheciaceae</taxon>
        <taxon>Lentithecium</taxon>
    </lineage>
</organism>
<dbReference type="AlphaFoldDB" id="A0A6G1JKF4"/>
<feature type="transmembrane region" description="Helical" evidence="1">
    <location>
        <begin position="29"/>
        <end position="50"/>
    </location>
</feature>
<reference evidence="2" key="1">
    <citation type="journal article" date="2020" name="Stud. Mycol.">
        <title>101 Dothideomycetes genomes: a test case for predicting lifestyles and emergence of pathogens.</title>
        <authorList>
            <person name="Haridas S."/>
            <person name="Albert R."/>
            <person name="Binder M."/>
            <person name="Bloem J."/>
            <person name="Labutti K."/>
            <person name="Salamov A."/>
            <person name="Andreopoulos B."/>
            <person name="Baker S."/>
            <person name="Barry K."/>
            <person name="Bills G."/>
            <person name="Bluhm B."/>
            <person name="Cannon C."/>
            <person name="Castanera R."/>
            <person name="Culley D."/>
            <person name="Daum C."/>
            <person name="Ezra D."/>
            <person name="Gonzalez J."/>
            <person name="Henrissat B."/>
            <person name="Kuo A."/>
            <person name="Liang C."/>
            <person name="Lipzen A."/>
            <person name="Lutzoni F."/>
            <person name="Magnuson J."/>
            <person name="Mondo S."/>
            <person name="Nolan M."/>
            <person name="Ohm R."/>
            <person name="Pangilinan J."/>
            <person name="Park H.-J."/>
            <person name="Ramirez L."/>
            <person name="Alfaro M."/>
            <person name="Sun H."/>
            <person name="Tritt A."/>
            <person name="Yoshinaga Y."/>
            <person name="Zwiers L.-H."/>
            <person name="Turgeon B."/>
            <person name="Goodwin S."/>
            <person name="Spatafora J."/>
            <person name="Crous P."/>
            <person name="Grigoriev I."/>
        </authorList>
    </citation>
    <scope>NUCLEOTIDE SEQUENCE</scope>
    <source>
        <strain evidence="2">CBS 122367</strain>
    </source>
</reference>
<dbReference type="Proteomes" id="UP000799291">
    <property type="component" value="Unassembled WGS sequence"/>
</dbReference>
<name>A0A6G1JKF4_9PLEO</name>
<gene>
    <name evidence="2" type="ORF">K458DRAFT_412243</name>
</gene>
<accession>A0A6G1JKF4</accession>
<keyword evidence="3" id="KW-1185">Reference proteome</keyword>
<evidence type="ECO:0000313" key="2">
    <source>
        <dbReference type="EMBL" id="KAF2690908.1"/>
    </source>
</evidence>
<protein>
    <submittedName>
        <fullName evidence="2">Uncharacterized protein</fullName>
    </submittedName>
</protein>
<dbReference type="EMBL" id="MU005570">
    <property type="protein sequence ID" value="KAF2690908.1"/>
    <property type="molecule type" value="Genomic_DNA"/>
</dbReference>
<keyword evidence="1" id="KW-1133">Transmembrane helix</keyword>
<evidence type="ECO:0000313" key="3">
    <source>
        <dbReference type="Proteomes" id="UP000799291"/>
    </source>
</evidence>
<sequence>MCWHLRDISSQYKAIKHARTAALMDAQTVINLTLGTLSLALSAVQVFFSWQCIIILQHKKEDVFCSDKSDGEIGVKICRANTL</sequence>
<keyword evidence="1" id="KW-0472">Membrane</keyword>
<keyword evidence="1" id="KW-0812">Transmembrane</keyword>
<evidence type="ECO:0000256" key="1">
    <source>
        <dbReference type="SAM" id="Phobius"/>
    </source>
</evidence>